<evidence type="ECO:0000256" key="1">
    <source>
        <dbReference type="SAM" id="SignalP"/>
    </source>
</evidence>
<organism evidence="2 3">
    <name type="scientific">Sinocyclocheilus anshuiensis</name>
    <dbReference type="NCBI Taxonomy" id="1608454"/>
    <lineage>
        <taxon>Eukaryota</taxon>
        <taxon>Metazoa</taxon>
        <taxon>Chordata</taxon>
        <taxon>Craniata</taxon>
        <taxon>Vertebrata</taxon>
        <taxon>Euteleostomi</taxon>
        <taxon>Actinopterygii</taxon>
        <taxon>Neopterygii</taxon>
        <taxon>Teleostei</taxon>
        <taxon>Ostariophysi</taxon>
        <taxon>Cypriniformes</taxon>
        <taxon>Cyprinidae</taxon>
        <taxon>Cyprininae</taxon>
        <taxon>Sinocyclocheilus</taxon>
    </lineage>
</organism>
<accession>A0A671R650</accession>
<feature type="signal peptide" evidence="1">
    <location>
        <begin position="1"/>
        <end position="22"/>
    </location>
</feature>
<sequence length="72" mass="8286">MEKLGMILFVALLALFAGNVHHDEVQIQNWTCGYGGLCHRFCFDQEYIVDHHGCPRRYRCCAVLAKKKKSQS</sequence>
<feature type="chain" id="PRO_5025482143" evidence="1">
    <location>
        <begin position="23"/>
        <end position="72"/>
    </location>
</feature>
<evidence type="ECO:0000313" key="3">
    <source>
        <dbReference type="Proteomes" id="UP000472260"/>
    </source>
</evidence>
<dbReference type="AlphaFoldDB" id="A0A671R650"/>
<dbReference type="Proteomes" id="UP000472260">
    <property type="component" value="Unassembled WGS sequence"/>
</dbReference>
<evidence type="ECO:0000313" key="2">
    <source>
        <dbReference type="Ensembl" id="ENSSANP00000078718.1"/>
    </source>
</evidence>
<keyword evidence="3" id="KW-1185">Reference proteome</keyword>
<protein>
    <submittedName>
        <fullName evidence="2">Defensin, beta-like 2</fullName>
    </submittedName>
</protein>
<proteinExistence type="predicted"/>
<reference evidence="2" key="1">
    <citation type="submission" date="2025-08" db="UniProtKB">
        <authorList>
            <consortium name="Ensembl"/>
        </authorList>
    </citation>
    <scope>IDENTIFICATION</scope>
</reference>
<keyword evidence="1" id="KW-0732">Signal</keyword>
<dbReference type="Ensembl" id="ENSSANT00000083680.1">
    <property type="protein sequence ID" value="ENSSANP00000078718.1"/>
    <property type="gene ID" value="ENSSANG00000039192.1"/>
</dbReference>
<reference evidence="2" key="2">
    <citation type="submission" date="2025-09" db="UniProtKB">
        <authorList>
            <consortium name="Ensembl"/>
        </authorList>
    </citation>
    <scope>IDENTIFICATION</scope>
</reference>
<name>A0A671R650_9TELE</name>